<reference evidence="3" key="1">
    <citation type="submission" date="2021-01" db="EMBL/GenBank/DDBJ databases">
        <authorList>
            <person name="Corre E."/>
            <person name="Pelletier E."/>
            <person name="Niang G."/>
            <person name="Scheremetjew M."/>
            <person name="Finn R."/>
            <person name="Kale V."/>
            <person name="Holt S."/>
            <person name="Cochrane G."/>
            <person name="Meng A."/>
            <person name="Brown T."/>
            <person name="Cohen L."/>
        </authorList>
    </citation>
    <scope>NUCLEOTIDE SEQUENCE</scope>
    <source>
        <strain evidence="3">CCMP3328</strain>
    </source>
</reference>
<dbReference type="SUPFAM" id="SSF54909">
    <property type="entry name" value="Dimeric alpha+beta barrel"/>
    <property type="match status" value="2"/>
</dbReference>
<sequence length="274" mass="30438">MSTMRALSRITTPSARAAGFLKRLPRCCAAGDDRRQFESTSKAQQQALVELREYDLFPAQSAEYMQTTAAASQLIKKHSPLRIYSLPETGGQLHTATSFYYYAGGFDERNATRSRMAQDTEFQQFLAESRPCVQAQRSMLFVEAPLEGPTGLAQVPELQPGEDSILEIRRYKLKLGYDTVPKFLDLYGTGLPSKTTAQGTDPTTSLVTLLYSEVGRLNEVIEIWRHGDGTKAMERSRVAARGAQEWRSAIASITDLAIEFTSTIHKSAPFSPIK</sequence>
<dbReference type="AlphaFoldDB" id="A0A7R9ZK84"/>
<dbReference type="InterPro" id="IPR051557">
    <property type="entry name" value="NipSnap_domain"/>
</dbReference>
<dbReference type="GO" id="GO:0005739">
    <property type="term" value="C:mitochondrion"/>
    <property type="evidence" value="ECO:0007669"/>
    <property type="project" value="TreeGrafter"/>
</dbReference>
<comment type="similarity">
    <text evidence="1">Belongs to the NipSnap family.</text>
</comment>
<dbReference type="PANTHER" id="PTHR21017:SF17">
    <property type="entry name" value="PROTEIN NIPSNAP"/>
    <property type="match status" value="1"/>
</dbReference>
<evidence type="ECO:0000256" key="1">
    <source>
        <dbReference type="ARBA" id="ARBA00005291"/>
    </source>
</evidence>
<feature type="domain" description="NIPSNAP" evidence="2">
    <location>
        <begin position="167"/>
        <end position="272"/>
    </location>
</feature>
<protein>
    <recommendedName>
        <fullName evidence="2">NIPSNAP domain-containing protein</fullName>
    </recommendedName>
</protein>
<proteinExistence type="inferred from homology"/>
<dbReference type="PANTHER" id="PTHR21017">
    <property type="entry name" value="NIPSNAP-RELATED"/>
    <property type="match status" value="1"/>
</dbReference>
<evidence type="ECO:0000313" key="3">
    <source>
        <dbReference type="EMBL" id="CAD8330646.1"/>
    </source>
</evidence>
<dbReference type="InterPro" id="IPR012577">
    <property type="entry name" value="NIPSNAP"/>
</dbReference>
<dbReference type="InterPro" id="IPR011008">
    <property type="entry name" value="Dimeric_a/b-barrel"/>
</dbReference>
<feature type="domain" description="NIPSNAP" evidence="2">
    <location>
        <begin position="49"/>
        <end position="144"/>
    </location>
</feature>
<dbReference type="GO" id="GO:0000423">
    <property type="term" value="P:mitophagy"/>
    <property type="evidence" value="ECO:0007669"/>
    <property type="project" value="UniProtKB-ARBA"/>
</dbReference>
<gene>
    <name evidence="3" type="ORF">CAUS1442_LOCUS2744</name>
</gene>
<accession>A0A7R9ZK84</accession>
<evidence type="ECO:0000259" key="2">
    <source>
        <dbReference type="Pfam" id="PF07978"/>
    </source>
</evidence>
<name>A0A7R9ZK84_9STRA</name>
<dbReference type="EMBL" id="HBEF01004434">
    <property type="protein sequence ID" value="CAD8330646.1"/>
    <property type="molecule type" value="Transcribed_RNA"/>
</dbReference>
<organism evidence="3">
    <name type="scientific">Craspedostauros australis</name>
    <dbReference type="NCBI Taxonomy" id="1486917"/>
    <lineage>
        <taxon>Eukaryota</taxon>
        <taxon>Sar</taxon>
        <taxon>Stramenopiles</taxon>
        <taxon>Ochrophyta</taxon>
        <taxon>Bacillariophyta</taxon>
        <taxon>Bacillariophyceae</taxon>
        <taxon>Bacillariophycidae</taxon>
        <taxon>Naviculales</taxon>
        <taxon>Naviculaceae</taxon>
        <taxon>Craspedostauros</taxon>
    </lineage>
</organism>
<dbReference type="Gene3D" id="3.30.70.100">
    <property type="match status" value="2"/>
</dbReference>
<dbReference type="Pfam" id="PF07978">
    <property type="entry name" value="NIPSNAP"/>
    <property type="match status" value="2"/>
</dbReference>